<name>A0ABY5ZH97_9BACT</name>
<dbReference type="Proteomes" id="UP001060414">
    <property type="component" value="Chromosome"/>
</dbReference>
<evidence type="ECO:0000256" key="1">
    <source>
        <dbReference type="SAM" id="Coils"/>
    </source>
</evidence>
<evidence type="ECO:0000313" key="4">
    <source>
        <dbReference type="Proteomes" id="UP001060414"/>
    </source>
</evidence>
<keyword evidence="2" id="KW-0812">Transmembrane</keyword>
<keyword evidence="4" id="KW-1185">Reference proteome</keyword>
<evidence type="ECO:0000256" key="2">
    <source>
        <dbReference type="SAM" id="Phobius"/>
    </source>
</evidence>
<dbReference type="InterPro" id="IPR007690">
    <property type="entry name" value="T2SS_GspM"/>
</dbReference>
<feature type="coiled-coil region" evidence="1">
    <location>
        <begin position="37"/>
        <end position="74"/>
    </location>
</feature>
<protein>
    <submittedName>
        <fullName evidence="3">Type II secretion system protein M</fullName>
    </submittedName>
</protein>
<reference evidence="3" key="1">
    <citation type="journal article" date="2022" name="Environ. Microbiol.">
        <title>Geoalkalibacter halelectricus SAP #1 sp. nov. possessing extracellular electron transfer and mineral#reducing capabilities from a haloalkaline environment.</title>
        <authorList>
            <person name="Yadav S."/>
            <person name="Singh R."/>
            <person name="Sundharam S.S."/>
            <person name="Chaudhary S."/>
            <person name="Krishnamurthi S."/>
            <person name="Patil S.A."/>
        </authorList>
    </citation>
    <scope>NUCLEOTIDE SEQUENCE</scope>
    <source>
        <strain evidence="3">SAP-1</strain>
    </source>
</reference>
<keyword evidence="1" id="KW-0175">Coiled coil</keyword>
<feature type="transmembrane region" description="Helical" evidence="2">
    <location>
        <begin position="12"/>
        <end position="33"/>
    </location>
</feature>
<dbReference type="Pfam" id="PF04612">
    <property type="entry name" value="T2SSM"/>
    <property type="match status" value="1"/>
</dbReference>
<accession>A0ABY5ZH97</accession>
<evidence type="ECO:0000313" key="3">
    <source>
        <dbReference type="EMBL" id="UWZ78523.1"/>
    </source>
</evidence>
<proteinExistence type="predicted"/>
<dbReference type="RefSeq" id="WP_260746877.1">
    <property type="nucleotide sequence ID" value="NZ_CP092109.1"/>
</dbReference>
<keyword evidence="2" id="KW-0472">Membrane</keyword>
<organism evidence="3 4">
    <name type="scientific">Geoalkalibacter halelectricus</name>
    <dbReference type="NCBI Taxonomy" id="2847045"/>
    <lineage>
        <taxon>Bacteria</taxon>
        <taxon>Pseudomonadati</taxon>
        <taxon>Thermodesulfobacteriota</taxon>
        <taxon>Desulfuromonadia</taxon>
        <taxon>Desulfuromonadales</taxon>
        <taxon>Geoalkalibacteraceae</taxon>
        <taxon>Geoalkalibacter</taxon>
    </lineage>
</organism>
<keyword evidence="2" id="KW-1133">Transmembrane helix</keyword>
<gene>
    <name evidence="3" type="ORF">L9S41_12645</name>
</gene>
<sequence>MIANLSQREKIFLACGAAAIVLLGLWLGVISPYRNAVATAEARIASRERQLEEVRLLQREYRRLQQELTLAERRLVTSTRGFSLFSFIEDVTNRTGVRENLVSMRPQSPQTQGEFREESVEIRLERIRLDQFVRLLHALDSAEIHLNTKNLRIRTRFDDRTQLDATLIVSYLQKAA</sequence>
<dbReference type="EMBL" id="CP092109">
    <property type="protein sequence ID" value="UWZ78523.1"/>
    <property type="molecule type" value="Genomic_DNA"/>
</dbReference>